<organism evidence="1 2">
    <name type="scientific">Cudoniella acicularis</name>
    <dbReference type="NCBI Taxonomy" id="354080"/>
    <lineage>
        <taxon>Eukaryota</taxon>
        <taxon>Fungi</taxon>
        <taxon>Dikarya</taxon>
        <taxon>Ascomycota</taxon>
        <taxon>Pezizomycotina</taxon>
        <taxon>Leotiomycetes</taxon>
        <taxon>Helotiales</taxon>
        <taxon>Tricladiaceae</taxon>
        <taxon>Cudoniella</taxon>
    </lineage>
</organism>
<gene>
    <name evidence="1" type="ORF">G7Y89_g4553</name>
</gene>
<proteinExistence type="predicted"/>
<accession>A0A8H4RQI5</accession>
<dbReference type="Proteomes" id="UP000566819">
    <property type="component" value="Unassembled WGS sequence"/>
</dbReference>
<reference evidence="1 2" key="1">
    <citation type="submission" date="2020-03" db="EMBL/GenBank/DDBJ databases">
        <title>Draft Genome Sequence of Cudoniella acicularis.</title>
        <authorList>
            <person name="Buettner E."/>
            <person name="Kellner H."/>
        </authorList>
    </citation>
    <scope>NUCLEOTIDE SEQUENCE [LARGE SCALE GENOMIC DNA]</scope>
    <source>
        <strain evidence="1 2">DSM 108380</strain>
    </source>
</reference>
<keyword evidence="2" id="KW-1185">Reference proteome</keyword>
<comment type="caution">
    <text evidence="1">The sequence shown here is derived from an EMBL/GenBank/DDBJ whole genome shotgun (WGS) entry which is preliminary data.</text>
</comment>
<dbReference type="EMBL" id="JAAMPI010000249">
    <property type="protein sequence ID" value="KAF4633571.1"/>
    <property type="molecule type" value="Genomic_DNA"/>
</dbReference>
<dbReference type="AlphaFoldDB" id="A0A8H4RQI5"/>
<evidence type="ECO:0000313" key="2">
    <source>
        <dbReference type="Proteomes" id="UP000566819"/>
    </source>
</evidence>
<evidence type="ECO:0000313" key="1">
    <source>
        <dbReference type="EMBL" id="KAF4633571.1"/>
    </source>
</evidence>
<name>A0A8H4RQI5_9HELO</name>
<sequence>MMDITQGLGKEDQLWILKNRTQSLTTNPLTISRRSTHLCQKTHLNRNFQANPLAPIHQVYHHSDASVHPLRLSSITYRIPHITNPGYSATYTQGLINAYGFPEEPAAQQDLESAIVNEALARVQGSVSQYGGEVEYE</sequence>
<protein>
    <submittedName>
        <fullName evidence="1">Uncharacterized protein</fullName>
    </submittedName>
</protein>
<dbReference type="OrthoDB" id="3563921at2759"/>